<evidence type="ECO:0000313" key="3">
    <source>
        <dbReference type="Proteomes" id="UP001176940"/>
    </source>
</evidence>
<protein>
    <recommendedName>
        <fullName evidence="1">Helix-turn-helix domain-containing protein</fullName>
    </recommendedName>
</protein>
<proteinExistence type="predicted"/>
<dbReference type="InterPro" id="IPR058912">
    <property type="entry name" value="HTH_animal"/>
</dbReference>
<keyword evidence="3" id="KW-1185">Reference proteome</keyword>
<dbReference type="Proteomes" id="UP001176940">
    <property type="component" value="Unassembled WGS sequence"/>
</dbReference>
<dbReference type="PANTHER" id="PTHR21301:SF13">
    <property type="match status" value="1"/>
</dbReference>
<feature type="domain" description="Helix-turn-helix" evidence="1">
    <location>
        <begin position="110"/>
        <end position="163"/>
    </location>
</feature>
<accession>A0ABN9MJ11</accession>
<dbReference type="Pfam" id="PF26215">
    <property type="entry name" value="HTH_animal"/>
    <property type="match status" value="1"/>
</dbReference>
<dbReference type="EMBL" id="CAUEEQ010076778">
    <property type="protein sequence ID" value="CAJ0966766.1"/>
    <property type="molecule type" value="Genomic_DNA"/>
</dbReference>
<evidence type="ECO:0000259" key="1">
    <source>
        <dbReference type="Pfam" id="PF26215"/>
    </source>
</evidence>
<evidence type="ECO:0000313" key="2">
    <source>
        <dbReference type="EMBL" id="CAJ0966766.1"/>
    </source>
</evidence>
<reference evidence="2" key="1">
    <citation type="submission" date="2023-07" db="EMBL/GenBank/DDBJ databases">
        <authorList>
            <person name="Stuckert A."/>
        </authorList>
    </citation>
    <scope>NUCLEOTIDE SEQUENCE</scope>
</reference>
<comment type="caution">
    <text evidence="2">The sequence shown here is derived from an EMBL/GenBank/DDBJ whole genome shotgun (WGS) entry which is preliminary data.</text>
</comment>
<organism evidence="2 3">
    <name type="scientific">Ranitomeya imitator</name>
    <name type="common">mimic poison frog</name>
    <dbReference type="NCBI Taxonomy" id="111125"/>
    <lineage>
        <taxon>Eukaryota</taxon>
        <taxon>Metazoa</taxon>
        <taxon>Chordata</taxon>
        <taxon>Craniata</taxon>
        <taxon>Vertebrata</taxon>
        <taxon>Euteleostomi</taxon>
        <taxon>Amphibia</taxon>
        <taxon>Batrachia</taxon>
        <taxon>Anura</taxon>
        <taxon>Neobatrachia</taxon>
        <taxon>Hyloidea</taxon>
        <taxon>Dendrobatidae</taxon>
        <taxon>Dendrobatinae</taxon>
        <taxon>Ranitomeya</taxon>
    </lineage>
</organism>
<name>A0ABN9MJ11_9NEOB</name>
<gene>
    <name evidence="2" type="ORF">RIMI_LOCUS21626079</name>
</gene>
<dbReference type="PANTHER" id="PTHR21301">
    <property type="entry name" value="REVERSE TRANSCRIPTASE"/>
    <property type="match status" value="1"/>
</dbReference>
<sequence length="397" mass="45762">MLDNWTYWGRLLDTLGAMLDILGQIAGHTGGMEKIHNWIRYIDDIMFVWEGTEDELKDLMTYLNYNDLNVHLTYSFGRKVTFLDIDISVNEDGTIFTTIFRKPTSTNSLLYAESSHLPSTIRSIPVGQYLRAKRICSTESAFQIQAADLYSRFRERGYGHRPIRYAYKRAQNATRNQLLYTNKDKKPKSDQVRLITTFSGQWNELTKIIHNCWAILLTDPILKRTLAPKPLITAKRSKNLSDLLVRSHYAPKKSTQTNLFGEVQGFSPCKKCKACANTIKSKEFYNSDKTRTFSIRKYLTCTSQGVIYVASCPCNKLYVGMTTRELRIRIREHIRDIEKSKEAKENEQLKTLARHFQAVHNSDASNLRFMAIDQVTLGIRGGNLFRVLSQIEMPLDI</sequence>